<dbReference type="PANTHER" id="PTHR48040">
    <property type="entry name" value="PLEIOTROPIC DRUG RESISTANCE PROTEIN 1-LIKE ISOFORM X1"/>
    <property type="match status" value="1"/>
</dbReference>
<proteinExistence type="predicted"/>
<comment type="caution">
    <text evidence="3">The sequence shown here is derived from an EMBL/GenBank/DDBJ whole genome shotgun (WGS) entry which is preliminary data.</text>
</comment>
<organism evidence="3 4">
    <name type="scientific">Platanthera zijinensis</name>
    <dbReference type="NCBI Taxonomy" id="2320716"/>
    <lineage>
        <taxon>Eukaryota</taxon>
        <taxon>Viridiplantae</taxon>
        <taxon>Streptophyta</taxon>
        <taxon>Embryophyta</taxon>
        <taxon>Tracheophyta</taxon>
        <taxon>Spermatophyta</taxon>
        <taxon>Magnoliopsida</taxon>
        <taxon>Liliopsida</taxon>
        <taxon>Asparagales</taxon>
        <taxon>Orchidaceae</taxon>
        <taxon>Orchidoideae</taxon>
        <taxon>Orchideae</taxon>
        <taxon>Orchidinae</taxon>
        <taxon>Platanthera</taxon>
    </lineage>
</organism>
<feature type="domain" description="Pleiotropic ABC efflux transporter N-terminal" evidence="2">
    <location>
        <begin position="77"/>
        <end position="128"/>
    </location>
</feature>
<evidence type="ECO:0000313" key="3">
    <source>
        <dbReference type="EMBL" id="KAK8923973.1"/>
    </source>
</evidence>
<feature type="region of interest" description="Disordered" evidence="1">
    <location>
        <begin position="1"/>
        <end position="27"/>
    </location>
</feature>
<dbReference type="AlphaFoldDB" id="A0AAP0B274"/>
<sequence length="137" mass="15885">MRSVSRSASTWRTRSAAFGRSGREEDDEEALRWAALEKLPTYDRMRRGILTAGQEVEIQDLGINERKNLLEKLVKTAEEDNEKFLLKLRDRMERVGIDNPTIEVRFEHLNIDAEAYVGNRGVPTFLNFFVNKIMVIN</sequence>
<dbReference type="PANTHER" id="PTHR48040:SF35">
    <property type="entry name" value="ABC TRANSPORTER G FAMILY MEMBER 39-LIKE"/>
    <property type="match status" value="1"/>
</dbReference>
<gene>
    <name evidence="3" type="primary">PDR7</name>
    <name evidence="3" type="ORF">KSP39_PZI019060</name>
</gene>
<protein>
    <submittedName>
        <fullName evidence="3">Pleiotropic drug resistance protein 7</fullName>
    </submittedName>
</protein>
<name>A0AAP0B274_9ASPA</name>
<evidence type="ECO:0000313" key="4">
    <source>
        <dbReference type="Proteomes" id="UP001418222"/>
    </source>
</evidence>
<dbReference type="Pfam" id="PF14510">
    <property type="entry name" value="ABC_trans_N"/>
    <property type="match status" value="1"/>
</dbReference>
<evidence type="ECO:0000259" key="2">
    <source>
        <dbReference type="Pfam" id="PF14510"/>
    </source>
</evidence>
<keyword evidence="4" id="KW-1185">Reference proteome</keyword>
<accession>A0AAP0B274</accession>
<dbReference type="EMBL" id="JBBWWQ010000017">
    <property type="protein sequence ID" value="KAK8923973.1"/>
    <property type="molecule type" value="Genomic_DNA"/>
</dbReference>
<feature type="compositionally biased region" description="Low complexity" evidence="1">
    <location>
        <begin position="1"/>
        <end position="17"/>
    </location>
</feature>
<reference evidence="3 4" key="1">
    <citation type="journal article" date="2022" name="Nat. Plants">
        <title>Genomes of leafy and leafless Platanthera orchids illuminate the evolution of mycoheterotrophy.</title>
        <authorList>
            <person name="Li M.H."/>
            <person name="Liu K.W."/>
            <person name="Li Z."/>
            <person name="Lu H.C."/>
            <person name="Ye Q.L."/>
            <person name="Zhang D."/>
            <person name="Wang J.Y."/>
            <person name="Li Y.F."/>
            <person name="Zhong Z.M."/>
            <person name="Liu X."/>
            <person name="Yu X."/>
            <person name="Liu D.K."/>
            <person name="Tu X.D."/>
            <person name="Liu B."/>
            <person name="Hao Y."/>
            <person name="Liao X.Y."/>
            <person name="Jiang Y.T."/>
            <person name="Sun W.H."/>
            <person name="Chen J."/>
            <person name="Chen Y.Q."/>
            <person name="Ai Y."/>
            <person name="Zhai J.W."/>
            <person name="Wu S.S."/>
            <person name="Zhou Z."/>
            <person name="Hsiao Y.Y."/>
            <person name="Wu W.L."/>
            <person name="Chen Y.Y."/>
            <person name="Lin Y.F."/>
            <person name="Hsu J.L."/>
            <person name="Li C.Y."/>
            <person name="Wang Z.W."/>
            <person name="Zhao X."/>
            <person name="Zhong W.Y."/>
            <person name="Ma X.K."/>
            <person name="Ma L."/>
            <person name="Huang J."/>
            <person name="Chen G.Z."/>
            <person name="Huang M.Z."/>
            <person name="Huang L."/>
            <person name="Peng D.H."/>
            <person name="Luo Y.B."/>
            <person name="Zou S.Q."/>
            <person name="Chen S.P."/>
            <person name="Lan S."/>
            <person name="Tsai W.C."/>
            <person name="Van de Peer Y."/>
            <person name="Liu Z.J."/>
        </authorList>
    </citation>
    <scope>NUCLEOTIDE SEQUENCE [LARGE SCALE GENOMIC DNA]</scope>
    <source>
        <strain evidence="3">Lor287</strain>
    </source>
</reference>
<evidence type="ECO:0000256" key="1">
    <source>
        <dbReference type="SAM" id="MobiDB-lite"/>
    </source>
</evidence>
<dbReference type="InterPro" id="IPR029481">
    <property type="entry name" value="ABC_trans_N"/>
</dbReference>
<dbReference type="Proteomes" id="UP001418222">
    <property type="component" value="Unassembled WGS sequence"/>
</dbReference>